<organism evidence="2 3">
    <name type="scientific">Trichinella nelsoni</name>
    <dbReference type="NCBI Taxonomy" id="6336"/>
    <lineage>
        <taxon>Eukaryota</taxon>
        <taxon>Metazoa</taxon>
        <taxon>Ecdysozoa</taxon>
        <taxon>Nematoda</taxon>
        <taxon>Enoplea</taxon>
        <taxon>Dorylaimia</taxon>
        <taxon>Trichinellida</taxon>
        <taxon>Trichinellidae</taxon>
        <taxon>Trichinella</taxon>
    </lineage>
</organism>
<accession>A0A0V0RPU6</accession>
<reference evidence="2 3" key="1">
    <citation type="submission" date="2015-01" db="EMBL/GenBank/DDBJ databases">
        <title>Evolution of Trichinella species and genotypes.</title>
        <authorList>
            <person name="Korhonen P.K."/>
            <person name="Edoardo P."/>
            <person name="Giuseppe L.R."/>
            <person name="Gasser R.B."/>
        </authorList>
    </citation>
    <scope>NUCLEOTIDE SEQUENCE [LARGE SCALE GENOMIC DNA]</scope>
    <source>
        <strain evidence="2">ISS37</strain>
    </source>
</reference>
<dbReference type="EMBL" id="JYDL01000106">
    <property type="protein sequence ID" value="KRX16512.1"/>
    <property type="molecule type" value="Genomic_DNA"/>
</dbReference>
<evidence type="ECO:0000313" key="2">
    <source>
        <dbReference type="EMBL" id="KRX16512.1"/>
    </source>
</evidence>
<evidence type="ECO:0000313" key="3">
    <source>
        <dbReference type="Proteomes" id="UP000054630"/>
    </source>
</evidence>
<proteinExistence type="predicted"/>
<dbReference type="AlphaFoldDB" id="A0A0V0RPU6"/>
<keyword evidence="1" id="KW-0472">Membrane</keyword>
<gene>
    <name evidence="2" type="ORF">T07_10587</name>
</gene>
<sequence length="213" mass="24443">MFQNSRQIIHIVDVRDIDFRGTWFSETPLSFSFSAAKFDHTSLSFDNALIATEISVKMSFASSFNMFSQFSSNKKANTHTQNAHESCEFQKGKKRTHFHRWRGPQSFQQRKCSQSDSISKQQSLVKTALLLAVTIASFGWFSSFLLTFRKTMLIWNGAVRNLFRRDIDRDALMKDATLKCDDNPFSVSKTKRKTKQTEVKIAQESVDASRGDI</sequence>
<comment type="caution">
    <text evidence="2">The sequence shown here is derived from an EMBL/GenBank/DDBJ whole genome shotgun (WGS) entry which is preliminary data.</text>
</comment>
<evidence type="ECO:0008006" key="4">
    <source>
        <dbReference type="Google" id="ProtNLM"/>
    </source>
</evidence>
<protein>
    <recommendedName>
        <fullName evidence="4">Transmembrane protein</fullName>
    </recommendedName>
</protein>
<keyword evidence="3" id="KW-1185">Reference proteome</keyword>
<dbReference type="OrthoDB" id="10398426at2759"/>
<evidence type="ECO:0000256" key="1">
    <source>
        <dbReference type="SAM" id="Phobius"/>
    </source>
</evidence>
<keyword evidence="1" id="KW-0812">Transmembrane</keyword>
<dbReference type="Proteomes" id="UP000054630">
    <property type="component" value="Unassembled WGS sequence"/>
</dbReference>
<feature type="transmembrane region" description="Helical" evidence="1">
    <location>
        <begin position="128"/>
        <end position="148"/>
    </location>
</feature>
<name>A0A0V0RPU6_9BILA</name>
<keyword evidence="1" id="KW-1133">Transmembrane helix</keyword>